<comment type="caution">
    <text evidence="1">The sequence shown here is derived from an EMBL/GenBank/DDBJ whole genome shotgun (WGS) entry which is preliminary data.</text>
</comment>
<gene>
    <name evidence="1" type="ORF">AAHA92_28401</name>
</gene>
<accession>A0ABD1FXD5</accession>
<dbReference type="Proteomes" id="UP001567538">
    <property type="component" value="Unassembled WGS sequence"/>
</dbReference>
<evidence type="ECO:0000313" key="1">
    <source>
        <dbReference type="EMBL" id="KAL1535644.1"/>
    </source>
</evidence>
<name>A0ABD1FXD5_SALDI</name>
<evidence type="ECO:0000313" key="2">
    <source>
        <dbReference type="Proteomes" id="UP001567538"/>
    </source>
</evidence>
<sequence>MHLCLANLEEVVVKDCKGMENIIDEESRKVKYEDIISLVISAKLPHGQRHQASECQTRLFKQQTEYLTDIVTVWRKYPKRKARINTSWNFKELDDHLCSSESEKPRRKNLIISVEYEFAKWGLGLWMCR</sequence>
<organism evidence="1 2">
    <name type="scientific">Salvia divinorum</name>
    <name type="common">Maria pastora</name>
    <name type="synonym">Diviner's sage</name>
    <dbReference type="NCBI Taxonomy" id="28513"/>
    <lineage>
        <taxon>Eukaryota</taxon>
        <taxon>Viridiplantae</taxon>
        <taxon>Streptophyta</taxon>
        <taxon>Embryophyta</taxon>
        <taxon>Tracheophyta</taxon>
        <taxon>Spermatophyta</taxon>
        <taxon>Magnoliopsida</taxon>
        <taxon>eudicotyledons</taxon>
        <taxon>Gunneridae</taxon>
        <taxon>Pentapetalae</taxon>
        <taxon>asterids</taxon>
        <taxon>lamiids</taxon>
        <taxon>Lamiales</taxon>
        <taxon>Lamiaceae</taxon>
        <taxon>Nepetoideae</taxon>
        <taxon>Mentheae</taxon>
        <taxon>Salviinae</taxon>
        <taxon>Salvia</taxon>
        <taxon>Salvia subgen. Calosphace</taxon>
    </lineage>
</organism>
<dbReference type="AlphaFoldDB" id="A0ABD1FXD5"/>
<keyword evidence="2" id="KW-1185">Reference proteome</keyword>
<proteinExistence type="predicted"/>
<protein>
    <submittedName>
        <fullName evidence="1">Uncharacterized protein</fullName>
    </submittedName>
</protein>
<reference evidence="1 2" key="1">
    <citation type="submission" date="2024-06" db="EMBL/GenBank/DDBJ databases">
        <title>A chromosome level genome sequence of Diviner's sage (Salvia divinorum).</title>
        <authorList>
            <person name="Ford S.A."/>
            <person name="Ro D.-K."/>
            <person name="Ness R.W."/>
            <person name="Phillips M.A."/>
        </authorList>
    </citation>
    <scope>NUCLEOTIDE SEQUENCE [LARGE SCALE GENOMIC DNA]</scope>
    <source>
        <strain evidence="1">SAF-2024a</strain>
        <tissue evidence="1">Leaf</tissue>
    </source>
</reference>
<dbReference type="EMBL" id="JBEAFC010000011">
    <property type="protein sequence ID" value="KAL1535644.1"/>
    <property type="molecule type" value="Genomic_DNA"/>
</dbReference>